<organism evidence="2 3">
    <name type="scientific">Anaerorhabdus furcosa</name>
    <dbReference type="NCBI Taxonomy" id="118967"/>
    <lineage>
        <taxon>Bacteria</taxon>
        <taxon>Bacillati</taxon>
        <taxon>Bacillota</taxon>
        <taxon>Erysipelotrichia</taxon>
        <taxon>Erysipelotrichales</taxon>
        <taxon>Erysipelotrichaceae</taxon>
        <taxon>Anaerorhabdus</taxon>
    </lineage>
</organism>
<gene>
    <name evidence="2" type="ORF">SAMN02745191_1924</name>
</gene>
<evidence type="ECO:0000259" key="1">
    <source>
        <dbReference type="Pfam" id="PF03572"/>
    </source>
</evidence>
<evidence type="ECO:0000313" key="3">
    <source>
        <dbReference type="Proteomes" id="UP000243297"/>
    </source>
</evidence>
<dbReference type="RefSeq" id="WP_159443773.1">
    <property type="nucleotide sequence ID" value="NZ_FUWY01000005.1"/>
</dbReference>
<feature type="domain" description="Tail specific protease" evidence="1">
    <location>
        <begin position="249"/>
        <end position="312"/>
    </location>
</feature>
<dbReference type="OrthoDB" id="5480566at2"/>
<dbReference type="GO" id="GO:0008236">
    <property type="term" value="F:serine-type peptidase activity"/>
    <property type="evidence" value="ECO:0007669"/>
    <property type="project" value="InterPro"/>
</dbReference>
<dbReference type="Pfam" id="PF03572">
    <property type="entry name" value="Peptidase_S41"/>
    <property type="match status" value="1"/>
</dbReference>
<dbReference type="GO" id="GO:0006508">
    <property type="term" value="P:proteolysis"/>
    <property type="evidence" value="ECO:0007669"/>
    <property type="project" value="InterPro"/>
</dbReference>
<dbReference type="AlphaFoldDB" id="A0A1T4P8I1"/>
<sequence>MKKIVAILFVGMMLLTTVGCQKKEENITYQSPREEDLITMVKTLDSKHKNLYAKISKEEFQVEVDKIKENLEKMSEAEFYYSLCHLLTLVGDAHTSIGYSQSKYSYEQGLPFAIAKFEDGWRVMILEEEYKDYLGYKVVGINDVTIDEVYEKSKTIIPHENDAWIDSNFSNTINFKEALEYLKIVQKDEDIILKLKGDDQQEIQIPLRGLTEEEIMSIPLARFEREQTPTTYVTQDIYRFLPLSNETLFIQYNSCQEDPNLSMKEFTKQVKTELEANQYKTIVIDLRYNSGGNSSVINPLLTMLKDKEVTFYTLIGPNTFSSGIMNAIDTQESLNSTLVGLQTGGNVNGYGEIKFVQMKNEPFSYTYSTKYFELIKGYDKDSLYPDIDIAQNYESYQKGLDAEVEWILANNQ</sequence>
<keyword evidence="3" id="KW-1185">Reference proteome</keyword>
<reference evidence="3" key="1">
    <citation type="submission" date="2017-02" db="EMBL/GenBank/DDBJ databases">
        <authorList>
            <person name="Varghese N."/>
            <person name="Submissions S."/>
        </authorList>
    </citation>
    <scope>NUCLEOTIDE SEQUENCE [LARGE SCALE GENOMIC DNA]</scope>
    <source>
        <strain evidence="3">ATCC 25662</strain>
    </source>
</reference>
<proteinExistence type="predicted"/>
<evidence type="ECO:0000313" key="2">
    <source>
        <dbReference type="EMBL" id="SJZ87627.1"/>
    </source>
</evidence>
<dbReference type="EMBL" id="FUWY01000005">
    <property type="protein sequence ID" value="SJZ87627.1"/>
    <property type="molecule type" value="Genomic_DNA"/>
</dbReference>
<dbReference type="InterPro" id="IPR005151">
    <property type="entry name" value="Tail-specific_protease"/>
</dbReference>
<protein>
    <submittedName>
        <fullName evidence="2">Peptidase family S41</fullName>
    </submittedName>
</protein>
<dbReference type="Proteomes" id="UP000243297">
    <property type="component" value="Unassembled WGS sequence"/>
</dbReference>
<accession>A0A1T4P8I1</accession>
<dbReference type="InterPro" id="IPR029045">
    <property type="entry name" value="ClpP/crotonase-like_dom_sf"/>
</dbReference>
<dbReference type="Gene3D" id="3.90.226.10">
    <property type="entry name" value="2-enoyl-CoA Hydratase, Chain A, domain 1"/>
    <property type="match status" value="2"/>
</dbReference>
<dbReference type="SUPFAM" id="SSF52096">
    <property type="entry name" value="ClpP/crotonase"/>
    <property type="match status" value="1"/>
</dbReference>
<name>A0A1T4P8I1_9FIRM</name>
<dbReference type="PROSITE" id="PS51257">
    <property type="entry name" value="PROKAR_LIPOPROTEIN"/>
    <property type="match status" value="1"/>
</dbReference>
<dbReference type="STRING" id="118967.SAMN02745191_1924"/>